<dbReference type="SUPFAM" id="SSF54928">
    <property type="entry name" value="RNA-binding domain, RBD"/>
    <property type="match status" value="1"/>
</dbReference>
<dbReference type="CDD" id="cd00590">
    <property type="entry name" value="RRM_SF"/>
    <property type="match status" value="1"/>
</dbReference>
<reference evidence="4 5" key="1">
    <citation type="submission" date="2019-06" db="EMBL/GenBank/DDBJ databases">
        <authorList>
            <person name="Broberg M."/>
        </authorList>
    </citation>
    <scope>NUCLEOTIDE SEQUENCE [LARGE SCALE GENOMIC DNA]</scope>
</reference>
<feature type="region of interest" description="Disordered" evidence="2">
    <location>
        <begin position="174"/>
        <end position="243"/>
    </location>
</feature>
<evidence type="ECO:0000313" key="5">
    <source>
        <dbReference type="Proteomes" id="UP000766486"/>
    </source>
</evidence>
<accession>A0ABY6TYS2</accession>
<sequence length="243" mass="27049">MANPLQQTTAKEMEREINRFRKNGKLICIRNVDHNCDNREFENACRERLTLAEDVKFLWPAPDRRGRKNRGLVFLGFDDREDCKAALNQLHGGFDFNGLRVKVAKSYRVRNAQRFSEDLIVNSLRMIATAPMHLLARASRRAPVLEAMKNLAAASPEDAERILEPFLSRPTATISTSSSGVVPVLGAGPIEEPTTSATSCNDTVQPETVAVQSEDVTMQEDSEDLDSGLQWPGANDSLSDIDY</sequence>
<feature type="compositionally biased region" description="Acidic residues" evidence="2">
    <location>
        <begin position="217"/>
        <end position="226"/>
    </location>
</feature>
<feature type="compositionally biased region" description="Polar residues" evidence="2">
    <location>
        <begin position="193"/>
        <end position="216"/>
    </location>
</feature>
<evidence type="ECO:0000313" key="4">
    <source>
        <dbReference type="EMBL" id="VUC23841.1"/>
    </source>
</evidence>
<dbReference type="InterPro" id="IPR012677">
    <property type="entry name" value="Nucleotide-bd_a/b_plait_sf"/>
</dbReference>
<comment type="caution">
    <text evidence="4">The sequence shown here is derived from an EMBL/GenBank/DDBJ whole genome shotgun (WGS) entry which is preliminary data.</text>
</comment>
<name>A0ABY6TYS2_BIOOC</name>
<evidence type="ECO:0000259" key="3">
    <source>
        <dbReference type="PROSITE" id="PS50102"/>
    </source>
</evidence>
<proteinExistence type="predicted"/>
<dbReference type="SMART" id="SM00360">
    <property type="entry name" value="RRM"/>
    <property type="match status" value="1"/>
</dbReference>
<feature type="domain" description="RRM" evidence="3">
    <location>
        <begin position="25"/>
        <end position="114"/>
    </location>
</feature>
<dbReference type="Gene3D" id="3.30.70.330">
    <property type="match status" value="1"/>
</dbReference>
<protein>
    <recommendedName>
        <fullName evidence="3">RRM domain-containing protein</fullName>
    </recommendedName>
</protein>
<dbReference type="InterPro" id="IPR035979">
    <property type="entry name" value="RBD_domain_sf"/>
</dbReference>
<keyword evidence="5" id="KW-1185">Reference proteome</keyword>
<dbReference type="EMBL" id="CABFNS010000712">
    <property type="protein sequence ID" value="VUC23841.1"/>
    <property type="molecule type" value="Genomic_DNA"/>
</dbReference>
<dbReference type="PROSITE" id="PS50102">
    <property type="entry name" value="RRM"/>
    <property type="match status" value="1"/>
</dbReference>
<keyword evidence="1" id="KW-0694">RNA-binding</keyword>
<evidence type="ECO:0000256" key="2">
    <source>
        <dbReference type="SAM" id="MobiDB-lite"/>
    </source>
</evidence>
<dbReference type="Proteomes" id="UP000766486">
    <property type="component" value="Unassembled WGS sequence"/>
</dbReference>
<dbReference type="InterPro" id="IPR000504">
    <property type="entry name" value="RRM_dom"/>
</dbReference>
<evidence type="ECO:0000256" key="1">
    <source>
        <dbReference type="PROSITE-ProRule" id="PRU00176"/>
    </source>
</evidence>
<gene>
    <name evidence="4" type="ORF">CLO192961_LOCUS128039</name>
</gene>
<organism evidence="4 5">
    <name type="scientific">Bionectria ochroleuca</name>
    <name type="common">Gliocladium roseum</name>
    <dbReference type="NCBI Taxonomy" id="29856"/>
    <lineage>
        <taxon>Eukaryota</taxon>
        <taxon>Fungi</taxon>
        <taxon>Dikarya</taxon>
        <taxon>Ascomycota</taxon>
        <taxon>Pezizomycotina</taxon>
        <taxon>Sordariomycetes</taxon>
        <taxon>Hypocreomycetidae</taxon>
        <taxon>Hypocreales</taxon>
        <taxon>Bionectriaceae</taxon>
        <taxon>Clonostachys</taxon>
    </lineage>
</organism>